<keyword evidence="5" id="KW-0012">Acyltransferase</keyword>
<evidence type="ECO:0000256" key="2">
    <source>
        <dbReference type="ARBA" id="ARBA00007947"/>
    </source>
</evidence>
<evidence type="ECO:0000256" key="4">
    <source>
        <dbReference type="ARBA" id="ARBA00022695"/>
    </source>
</evidence>
<organism evidence="10 11">
    <name type="scientific">Georgenia halotolerans</name>
    <dbReference type="NCBI Taxonomy" id="3028317"/>
    <lineage>
        <taxon>Bacteria</taxon>
        <taxon>Bacillati</taxon>
        <taxon>Actinomycetota</taxon>
        <taxon>Actinomycetes</taxon>
        <taxon>Micrococcales</taxon>
        <taxon>Bogoriellaceae</taxon>
        <taxon>Georgenia</taxon>
    </lineage>
</organism>
<comment type="caution">
    <text evidence="10">The sequence shown here is derived from an EMBL/GenBank/DDBJ whole genome shotgun (WGS) entry which is preliminary data.</text>
</comment>
<dbReference type="Proteomes" id="UP001165561">
    <property type="component" value="Unassembled WGS sequence"/>
</dbReference>
<keyword evidence="11" id="KW-1185">Reference proteome</keyword>
<evidence type="ECO:0000256" key="5">
    <source>
        <dbReference type="ARBA" id="ARBA00023315"/>
    </source>
</evidence>
<comment type="function">
    <text evidence="8">Catalyzes the last two sequential reactions in the de novo biosynthetic pathway for UDP-N-acetylglucosamine (UDP-GlcNAc). The C-terminal domain catalyzes the transfer of acetyl group from acetyl coenzyme A to glucosamine-1-phosphate (GlcN-1-P) to produce N-acetylglucosamine-1-phosphate (GlcNAc-1-P), which is converted into UDP-GlcNAc by the transfer of uridine 5-monophosphate (from uridine 5-triphosphate), a reaction catalyzed by the N-terminal domain.</text>
</comment>
<feature type="domain" description="MobA-like NTP transferase" evidence="9">
    <location>
        <begin position="9"/>
        <end position="68"/>
    </location>
</feature>
<gene>
    <name evidence="10" type="ORF">PU560_03135</name>
</gene>
<accession>A0ABT5TTT1</accession>
<evidence type="ECO:0000259" key="9">
    <source>
        <dbReference type="Pfam" id="PF12804"/>
    </source>
</evidence>
<evidence type="ECO:0000256" key="7">
    <source>
        <dbReference type="ARBA" id="ARBA00048493"/>
    </source>
</evidence>
<evidence type="ECO:0000256" key="6">
    <source>
        <dbReference type="ARBA" id="ARBA00048247"/>
    </source>
</evidence>
<evidence type="ECO:0000313" key="10">
    <source>
        <dbReference type="EMBL" id="MDD9205462.1"/>
    </source>
</evidence>
<keyword evidence="3 10" id="KW-0808">Transferase</keyword>
<dbReference type="InterPro" id="IPR025877">
    <property type="entry name" value="MobA-like_NTP_Trfase"/>
</dbReference>
<keyword evidence="4" id="KW-0548">Nucleotidyltransferase</keyword>
<dbReference type="EMBL" id="JARACI010000504">
    <property type="protein sequence ID" value="MDD9205462.1"/>
    <property type="molecule type" value="Genomic_DNA"/>
</dbReference>
<comment type="similarity">
    <text evidence="1">In the C-terminal section; belongs to the transferase hexapeptide repeat family.</text>
</comment>
<dbReference type="SUPFAM" id="SSF53448">
    <property type="entry name" value="Nucleotide-diphospho-sugar transferases"/>
    <property type="match status" value="1"/>
</dbReference>
<evidence type="ECO:0000313" key="11">
    <source>
        <dbReference type="Proteomes" id="UP001165561"/>
    </source>
</evidence>
<sequence length="75" mass="7895">MSGTRPSAVIVLAAGEGTRMKSRTPKVLHAIGGRSLLGHALHAARGLDPERLVAVVRHEREQVAAHAAAMDPEVL</sequence>
<evidence type="ECO:0000256" key="1">
    <source>
        <dbReference type="ARBA" id="ARBA00007707"/>
    </source>
</evidence>
<evidence type="ECO:0000256" key="8">
    <source>
        <dbReference type="ARBA" id="ARBA00049628"/>
    </source>
</evidence>
<evidence type="ECO:0000256" key="3">
    <source>
        <dbReference type="ARBA" id="ARBA00022679"/>
    </source>
</evidence>
<reference evidence="10" key="1">
    <citation type="submission" date="2023-02" db="EMBL/GenBank/DDBJ databases">
        <title>Georgenia sp.10Sc9-8, isolated from a soil sample collected from the Taklamakan desert.</title>
        <authorList>
            <person name="Liu S."/>
        </authorList>
    </citation>
    <scope>NUCLEOTIDE SEQUENCE</scope>
    <source>
        <strain evidence="10">10Sc9-8</strain>
    </source>
</reference>
<comment type="similarity">
    <text evidence="2">In the N-terminal section; belongs to the N-acetylglucosamine-1-phosphate uridyltransferase family.</text>
</comment>
<dbReference type="PANTHER" id="PTHR43584:SF3">
    <property type="entry name" value="BIFUNCTIONAL PROTEIN GLMU"/>
    <property type="match status" value="1"/>
</dbReference>
<dbReference type="Gene3D" id="3.90.550.10">
    <property type="entry name" value="Spore Coat Polysaccharide Biosynthesis Protein SpsA, Chain A"/>
    <property type="match status" value="1"/>
</dbReference>
<protein>
    <submittedName>
        <fullName evidence="10">NTP transferase domain-containing protein</fullName>
    </submittedName>
</protein>
<feature type="non-terminal residue" evidence="10">
    <location>
        <position position="75"/>
    </location>
</feature>
<comment type="catalytic activity">
    <reaction evidence="7">
        <text>N-acetyl-alpha-D-glucosamine 1-phosphate + UTP + H(+) = UDP-N-acetyl-alpha-D-glucosamine + diphosphate</text>
        <dbReference type="Rhea" id="RHEA:13509"/>
        <dbReference type="ChEBI" id="CHEBI:15378"/>
        <dbReference type="ChEBI" id="CHEBI:33019"/>
        <dbReference type="ChEBI" id="CHEBI:46398"/>
        <dbReference type="ChEBI" id="CHEBI:57705"/>
        <dbReference type="ChEBI" id="CHEBI:57776"/>
        <dbReference type="EC" id="2.7.7.23"/>
    </reaction>
</comment>
<dbReference type="InterPro" id="IPR050065">
    <property type="entry name" value="GlmU-like"/>
</dbReference>
<proteinExistence type="inferred from homology"/>
<dbReference type="GO" id="GO:0016740">
    <property type="term" value="F:transferase activity"/>
    <property type="evidence" value="ECO:0007669"/>
    <property type="project" value="UniProtKB-KW"/>
</dbReference>
<dbReference type="Pfam" id="PF12804">
    <property type="entry name" value="NTP_transf_3"/>
    <property type="match status" value="1"/>
</dbReference>
<dbReference type="InterPro" id="IPR029044">
    <property type="entry name" value="Nucleotide-diphossugar_trans"/>
</dbReference>
<dbReference type="PANTHER" id="PTHR43584">
    <property type="entry name" value="NUCLEOTIDYL TRANSFERASE"/>
    <property type="match status" value="1"/>
</dbReference>
<name>A0ABT5TTT1_9MICO</name>
<comment type="catalytic activity">
    <reaction evidence="6">
        <text>alpha-D-glucosamine 1-phosphate + acetyl-CoA = N-acetyl-alpha-D-glucosamine 1-phosphate + CoA + H(+)</text>
        <dbReference type="Rhea" id="RHEA:13725"/>
        <dbReference type="ChEBI" id="CHEBI:15378"/>
        <dbReference type="ChEBI" id="CHEBI:57287"/>
        <dbReference type="ChEBI" id="CHEBI:57288"/>
        <dbReference type="ChEBI" id="CHEBI:57776"/>
        <dbReference type="ChEBI" id="CHEBI:58516"/>
        <dbReference type="EC" id="2.3.1.157"/>
    </reaction>
</comment>